<dbReference type="InterPro" id="IPR013094">
    <property type="entry name" value="AB_hydrolase_3"/>
</dbReference>
<dbReference type="SUPFAM" id="SSF53474">
    <property type="entry name" value="alpha/beta-Hydrolases"/>
    <property type="match status" value="1"/>
</dbReference>
<name>A0ABP7G4F9_9ACTN</name>
<organism evidence="3 4">
    <name type="scientific">Salinactinospora qingdaonensis</name>
    <dbReference type="NCBI Taxonomy" id="702744"/>
    <lineage>
        <taxon>Bacteria</taxon>
        <taxon>Bacillati</taxon>
        <taxon>Actinomycetota</taxon>
        <taxon>Actinomycetes</taxon>
        <taxon>Streptosporangiales</taxon>
        <taxon>Nocardiopsidaceae</taxon>
        <taxon>Salinactinospora</taxon>
    </lineage>
</organism>
<accession>A0ABP7G4F9</accession>
<dbReference type="Proteomes" id="UP001500908">
    <property type="component" value="Unassembled WGS sequence"/>
</dbReference>
<dbReference type="InterPro" id="IPR050300">
    <property type="entry name" value="GDXG_lipolytic_enzyme"/>
</dbReference>
<evidence type="ECO:0000259" key="2">
    <source>
        <dbReference type="Pfam" id="PF07859"/>
    </source>
</evidence>
<protein>
    <recommendedName>
        <fullName evidence="2">Alpha/beta hydrolase fold-3 domain-containing protein</fullName>
    </recommendedName>
</protein>
<keyword evidence="4" id="KW-1185">Reference proteome</keyword>
<dbReference type="InterPro" id="IPR029058">
    <property type="entry name" value="AB_hydrolase_fold"/>
</dbReference>
<keyword evidence="1" id="KW-0378">Hydrolase</keyword>
<dbReference type="PANTHER" id="PTHR48081">
    <property type="entry name" value="AB HYDROLASE SUPERFAMILY PROTEIN C4A8.06C"/>
    <property type="match status" value="1"/>
</dbReference>
<evidence type="ECO:0000256" key="1">
    <source>
        <dbReference type="ARBA" id="ARBA00022801"/>
    </source>
</evidence>
<gene>
    <name evidence="3" type="ORF">GCM10022402_38210</name>
</gene>
<evidence type="ECO:0000313" key="3">
    <source>
        <dbReference type="EMBL" id="GAA3756084.1"/>
    </source>
</evidence>
<dbReference type="Gene3D" id="3.40.50.1820">
    <property type="entry name" value="alpha/beta hydrolase"/>
    <property type="match status" value="1"/>
</dbReference>
<sequence>MERRRLRPATTTEEGETVMAELHFASGAVALEQYLVTVDEADLAEQRACYADAGEALASTPLHEGYLETVRQAWEEQVEPRDPDAHHRHVAGVDLRVLAHERPGAIVLHAHGGGWTTGHNDMYDEWLGLLRDRAVVTAVSVGYRRAPEHPYPAAVADLETVAVWLARHGKRELGSDRIILVGESAGANLIAALLVRLRTSRPEVLERVAGAVLTYGAFDLANVLPSHRNSTSATPVISAAELAWHIRAYAGDTDLFHPEISPLWADLDGMPAALFTVGEADMLVDDSVLLANRWALAGSPARLDIYPEATHVFDELGTRLGRQARERIADWMATLSQGAGVALGASPI</sequence>
<proteinExistence type="predicted"/>
<comment type="caution">
    <text evidence="3">The sequence shown here is derived from an EMBL/GenBank/DDBJ whole genome shotgun (WGS) entry which is preliminary data.</text>
</comment>
<dbReference type="Pfam" id="PF07859">
    <property type="entry name" value="Abhydrolase_3"/>
    <property type="match status" value="1"/>
</dbReference>
<evidence type="ECO:0000313" key="4">
    <source>
        <dbReference type="Proteomes" id="UP001500908"/>
    </source>
</evidence>
<dbReference type="EMBL" id="BAABDD010000022">
    <property type="protein sequence ID" value="GAA3756084.1"/>
    <property type="molecule type" value="Genomic_DNA"/>
</dbReference>
<feature type="domain" description="Alpha/beta hydrolase fold-3" evidence="2">
    <location>
        <begin position="107"/>
        <end position="313"/>
    </location>
</feature>
<reference evidence="4" key="1">
    <citation type="journal article" date="2019" name="Int. J. Syst. Evol. Microbiol.">
        <title>The Global Catalogue of Microorganisms (GCM) 10K type strain sequencing project: providing services to taxonomists for standard genome sequencing and annotation.</title>
        <authorList>
            <consortium name="The Broad Institute Genomics Platform"/>
            <consortium name="The Broad Institute Genome Sequencing Center for Infectious Disease"/>
            <person name="Wu L."/>
            <person name="Ma J."/>
        </authorList>
    </citation>
    <scope>NUCLEOTIDE SEQUENCE [LARGE SCALE GENOMIC DNA]</scope>
    <source>
        <strain evidence="4">JCM 17137</strain>
    </source>
</reference>